<organism evidence="1 2">
    <name type="scientific">Pendulispora rubella</name>
    <dbReference type="NCBI Taxonomy" id="2741070"/>
    <lineage>
        <taxon>Bacteria</taxon>
        <taxon>Pseudomonadati</taxon>
        <taxon>Myxococcota</taxon>
        <taxon>Myxococcia</taxon>
        <taxon>Myxococcales</taxon>
        <taxon>Sorangiineae</taxon>
        <taxon>Pendulisporaceae</taxon>
        <taxon>Pendulispora</taxon>
    </lineage>
</organism>
<sequence length="279" mass="30813">MNTPHDDLSRARFWGNALHFYEQPVDESADADEEVFDEDSMDLALQLSVTPGRIGGRTGGTVGGWGIFLGAHDPPRVAARVRERTPISLDPYIVEIVQLPPGKDNYFDPACWVLARKAIYAGDPTMRIDALLDDERVSVFARIRSQSYEDDALRELMDDPELCIDVLGPAAYRLDVGTSGNVGFALDPREAQPRIFGWLEARSSGEPYTLRLVEWTGEGVLTAEAAAHAPTLAQATLIPPPEKENEKGVLLETTFEGRRYAFRASFGAFSQRAAAYIRL</sequence>
<dbReference type="Proteomes" id="UP001374803">
    <property type="component" value="Chromosome"/>
</dbReference>
<keyword evidence="2" id="KW-1185">Reference proteome</keyword>
<dbReference type="EMBL" id="CP089983">
    <property type="protein sequence ID" value="WXB01055.1"/>
    <property type="molecule type" value="Genomic_DNA"/>
</dbReference>
<protein>
    <submittedName>
        <fullName evidence="1">Uncharacterized protein</fullName>
    </submittedName>
</protein>
<reference evidence="1" key="1">
    <citation type="submission" date="2021-12" db="EMBL/GenBank/DDBJ databases">
        <title>Discovery of the Pendulisporaceae a myxobacterial family with distinct sporulation behavior and unique specialized metabolism.</title>
        <authorList>
            <person name="Garcia R."/>
            <person name="Popoff A."/>
            <person name="Bader C.D."/>
            <person name="Loehr J."/>
            <person name="Walesch S."/>
            <person name="Walt C."/>
            <person name="Boldt J."/>
            <person name="Bunk B."/>
            <person name="Haeckl F.J.F.P.J."/>
            <person name="Gunesch A.P."/>
            <person name="Birkelbach J."/>
            <person name="Nuebel U."/>
            <person name="Pietschmann T."/>
            <person name="Bach T."/>
            <person name="Mueller R."/>
        </authorList>
    </citation>
    <scope>NUCLEOTIDE SEQUENCE</scope>
    <source>
        <strain evidence="1">MSr11367</strain>
    </source>
</reference>
<evidence type="ECO:0000313" key="2">
    <source>
        <dbReference type="Proteomes" id="UP001374803"/>
    </source>
</evidence>
<proteinExistence type="predicted"/>
<dbReference type="RefSeq" id="WP_394830662.1">
    <property type="nucleotide sequence ID" value="NZ_CP089929.1"/>
</dbReference>
<name>A0ABZ2KRC6_9BACT</name>
<accession>A0ABZ2KRC6</accession>
<evidence type="ECO:0000313" key="1">
    <source>
        <dbReference type="EMBL" id="WXB01055.1"/>
    </source>
</evidence>
<gene>
    <name evidence="1" type="ORF">LVJ94_29560</name>
</gene>